<dbReference type="InterPro" id="IPR023214">
    <property type="entry name" value="HAD_sf"/>
</dbReference>
<dbReference type="PANTHER" id="PTHR35134">
    <property type="entry name" value="NUCLEOTIDASE YQFW-RELATED"/>
    <property type="match status" value="1"/>
</dbReference>
<evidence type="ECO:0000256" key="2">
    <source>
        <dbReference type="ARBA" id="ARBA00022801"/>
    </source>
</evidence>
<comment type="similarity">
    <text evidence="1 3">Belongs to the 5'(3')-deoxyribonucleotidase family.</text>
</comment>
<evidence type="ECO:0000256" key="1">
    <source>
        <dbReference type="ARBA" id="ARBA00009589"/>
    </source>
</evidence>
<keyword evidence="2 3" id="KW-0378">Hydrolase</keyword>
<dbReference type="InterPro" id="IPR009206">
    <property type="entry name" value="Nucleotidase_putative"/>
</dbReference>
<dbReference type="PIRSF" id="PIRSF021362">
    <property type="entry name" value="UCP021362_HAD"/>
    <property type="match status" value="1"/>
</dbReference>
<dbReference type="AlphaFoldDB" id="A0A4R4EHI8"/>
<dbReference type="EMBL" id="SKFG01000003">
    <property type="protein sequence ID" value="TCZ79309.1"/>
    <property type="molecule type" value="Genomic_DNA"/>
</dbReference>
<name>A0A4R4EHI8_9BACL</name>
<accession>A0A4R4EHI8</accession>
<dbReference type="Gene3D" id="3.40.50.1000">
    <property type="entry name" value="HAD superfamily/HAD-like"/>
    <property type="match status" value="1"/>
</dbReference>
<dbReference type="EC" id="3.1.3.-" evidence="3"/>
<dbReference type="InterPro" id="IPR052419">
    <property type="entry name" value="5_3-deoxyribonucleotidase-like"/>
</dbReference>
<dbReference type="OrthoDB" id="278110at2"/>
<dbReference type="SUPFAM" id="SSF56784">
    <property type="entry name" value="HAD-like"/>
    <property type="match status" value="1"/>
</dbReference>
<protein>
    <recommendedName>
        <fullName evidence="3">Nucleotidase</fullName>
        <ecNumber evidence="3">3.1.3.-</ecNumber>
    </recommendedName>
</protein>
<dbReference type="PANTHER" id="PTHR35134:SF2">
    <property type="entry name" value="NUCLEOTIDASE YQFW-RELATED"/>
    <property type="match status" value="1"/>
</dbReference>
<evidence type="ECO:0000256" key="3">
    <source>
        <dbReference type="PIRNR" id="PIRNR021362"/>
    </source>
</evidence>
<evidence type="ECO:0000313" key="5">
    <source>
        <dbReference type="Proteomes" id="UP000295418"/>
    </source>
</evidence>
<dbReference type="Proteomes" id="UP000295418">
    <property type="component" value="Unassembled WGS sequence"/>
</dbReference>
<sequence>MVKLLNQIHGQEFIFDDVSIYGVSELYGYDFEQFYAFFTSNQYELNNIAPEGNLTEILDQLSSKYKMSLITGRPNEWMNSAVDWITKNNLAISNHFCASEYADGKAGCAKKLGITVFIEDHPKHALEIAEEGIQALLIDKPYNQECRHPNIIRVNEWEEIARKLVIS</sequence>
<evidence type="ECO:0000313" key="4">
    <source>
        <dbReference type="EMBL" id="TCZ79309.1"/>
    </source>
</evidence>
<comment type="caution">
    <text evidence="4">The sequence shown here is derived from an EMBL/GenBank/DDBJ whole genome shotgun (WGS) entry which is preliminary data.</text>
</comment>
<dbReference type="GO" id="GO:0016787">
    <property type="term" value="F:hydrolase activity"/>
    <property type="evidence" value="ECO:0007669"/>
    <property type="project" value="UniProtKB-KW"/>
</dbReference>
<organism evidence="4 5">
    <name type="scientific">Paenibacillus albiflavus</name>
    <dbReference type="NCBI Taxonomy" id="2545760"/>
    <lineage>
        <taxon>Bacteria</taxon>
        <taxon>Bacillati</taxon>
        <taxon>Bacillota</taxon>
        <taxon>Bacilli</taxon>
        <taxon>Bacillales</taxon>
        <taxon>Paenibacillaceae</taxon>
        <taxon>Paenibacillus</taxon>
    </lineage>
</organism>
<reference evidence="4 5" key="1">
    <citation type="submission" date="2019-03" db="EMBL/GenBank/DDBJ databases">
        <authorList>
            <person name="Kim M.K.M."/>
        </authorList>
    </citation>
    <scope>NUCLEOTIDE SEQUENCE [LARGE SCALE GENOMIC DNA]</scope>
    <source>
        <strain evidence="4 5">18JY21-1</strain>
    </source>
</reference>
<gene>
    <name evidence="4" type="ORF">E0485_05445</name>
</gene>
<proteinExistence type="inferred from homology"/>
<dbReference type="InterPro" id="IPR036412">
    <property type="entry name" value="HAD-like_sf"/>
</dbReference>
<keyword evidence="5" id="KW-1185">Reference proteome</keyword>